<organism evidence="1 2">
    <name type="scientific">Prevotella communis</name>
    <dbReference type="NCBI Taxonomy" id="2913614"/>
    <lineage>
        <taxon>Bacteria</taxon>
        <taxon>Pseudomonadati</taxon>
        <taxon>Bacteroidota</taxon>
        <taxon>Bacteroidia</taxon>
        <taxon>Bacteroidales</taxon>
        <taxon>Prevotellaceae</taxon>
        <taxon>Prevotella</taxon>
    </lineage>
</organism>
<sequence length="32" mass="3711">MALMGLIVRLTFFKYQDVTIHCLLTLDGLHFT</sequence>
<name>A0A1H0EGY8_9BACT</name>
<evidence type="ECO:0000313" key="2">
    <source>
        <dbReference type="Proteomes" id="UP000199134"/>
    </source>
</evidence>
<comment type="caution">
    <text evidence="1">The sequence shown here is derived from an EMBL/GenBank/DDBJ whole genome shotgun (WGS) entry which is preliminary data.</text>
</comment>
<evidence type="ECO:0000313" key="1">
    <source>
        <dbReference type="EMBL" id="SDN81590.1"/>
    </source>
</evidence>
<gene>
    <name evidence="1" type="ORF">SAMN04487900_103156</name>
</gene>
<dbReference type="AlphaFoldDB" id="A0A1H0EGY8"/>
<accession>A0A1H0EGY8</accession>
<reference evidence="2" key="1">
    <citation type="submission" date="2016-10" db="EMBL/GenBank/DDBJ databases">
        <authorList>
            <person name="de Groot N.N."/>
        </authorList>
    </citation>
    <scope>NUCLEOTIDE SEQUENCE [LARGE SCALE GENOMIC DNA]</scope>
    <source>
        <strain evidence="2">BP1-145</strain>
    </source>
</reference>
<dbReference type="EMBL" id="FNIW01000003">
    <property type="protein sequence ID" value="SDN81590.1"/>
    <property type="molecule type" value="Genomic_DNA"/>
</dbReference>
<proteinExistence type="predicted"/>
<protein>
    <submittedName>
        <fullName evidence="1">Uncharacterized protein</fullName>
    </submittedName>
</protein>
<dbReference type="Proteomes" id="UP000199134">
    <property type="component" value="Unassembled WGS sequence"/>
</dbReference>